<reference evidence="2" key="1">
    <citation type="submission" date="2019-08" db="EMBL/GenBank/DDBJ databases">
        <authorList>
            <person name="Kucharzyk K."/>
            <person name="Murdoch R.W."/>
            <person name="Higgins S."/>
            <person name="Loffler F."/>
        </authorList>
    </citation>
    <scope>NUCLEOTIDE SEQUENCE</scope>
</reference>
<keyword evidence="1" id="KW-1133">Transmembrane helix</keyword>
<protein>
    <submittedName>
        <fullName evidence="2">Uncharacterized protein</fullName>
    </submittedName>
</protein>
<evidence type="ECO:0000256" key="1">
    <source>
        <dbReference type="SAM" id="Phobius"/>
    </source>
</evidence>
<comment type="caution">
    <text evidence="2">The sequence shown here is derived from an EMBL/GenBank/DDBJ whole genome shotgun (WGS) entry which is preliminary data.</text>
</comment>
<feature type="transmembrane region" description="Helical" evidence="1">
    <location>
        <begin position="46"/>
        <end position="66"/>
    </location>
</feature>
<name>A0A645G9M4_9ZZZZ</name>
<dbReference type="EMBL" id="VSSQ01072159">
    <property type="protein sequence ID" value="MPN23598.1"/>
    <property type="molecule type" value="Genomic_DNA"/>
</dbReference>
<keyword evidence="1" id="KW-0812">Transmembrane</keyword>
<dbReference type="AlphaFoldDB" id="A0A645G9M4"/>
<evidence type="ECO:0000313" key="2">
    <source>
        <dbReference type="EMBL" id="MPN23598.1"/>
    </source>
</evidence>
<keyword evidence="1" id="KW-0472">Membrane</keyword>
<accession>A0A645G9M4</accession>
<proteinExistence type="predicted"/>
<gene>
    <name evidence="2" type="ORF">SDC9_170990</name>
</gene>
<organism evidence="2">
    <name type="scientific">bioreactor metagenome</name>
    <dbReference type="NCBI Taxonomy" id="1076179"/>
    <lineage>
        <taxon>unclassified sequences</taxon>
        <taxon>metagenomes</taxon>
        <taxon>ecological metagenomes</taxon>
    </lineage>
</organism>
<sequence>MSIPPYCLAVTSHPGAMLKRSPWPQPYRNMPSRTIRTGTSERSSKAFLISRESFLLPGSGLLFFWVKKTIRKARKHNELKKRKPPLSPKMSGMLGTRRGPTESMMYTAAVYMPIIFPLLFGYAIEIIAGAVAHTGISPAPWTARPINIGIEELAK</sequence>